<sequence>MLSKWVLPSIHTLQFKDAPIQRGGQLVLTLPPSEDINPAVLADVFSFITTRTLPRNISSAFLRQLHYFGMEQPSHLPPNYFTHPERNDLEYDARIFIHRLINTDRAAYVGNTCPSVPMMTVNMRCDKYLNYDRWGYEADAYKYVMAYPDILREQGLIKFGLNIVVGDCTTTQDTCVAVDWGRGEHGPLYDLEYRLVGDTADEPHIATLRQSDKTAIIDGYTIKISARRHGNADDGELFVKCELPEELMRQRLFPITVMMLPKPPGRPAGGPGTTSFMLHHGLLCTYSSLHPYVILLSRAKGFSAQHFSPLKDLENPSEFNPPRNAVAITLKLV</sequence>
<dbReference type="Proteomes" id="UP000664859">
    <property type="component" value="Unassembled WGS sequence"/>
</dbReference>
<reference evidence="1" key="1">
    <citation type="submission" date="2021-02" db="EMBL/GenBank/DDBJ databases">
        <title>First Annotated Genome of the Yellow-green Alga Tribonema minus.</title>
        <authorList>
            <person name="Mahan K.M."/>
        </authorList>
    </citation>
    <scope>NUCLEOTIDE SEQUENCE</scope>
    <source>
        <strain evidence="1">UTEX B ZZ1240</strain>
    </source>
</reference>
<dbReference type="AlphaFoldDB" id="A0A836CCR1"/>
<accession>A0A836CCR1</accession>
<organism evidence="1 2">
    <name type="scientific">Tribonema minus</name>
    <dbReference type="NCBI Taxonomy" id="303371"/>
    <lineage>
        <taxon>Eukaryota</taxon>
        <taxon>Sar</taxon>
        <taxon>Stramenopiles</taxon>
        <taxon>Ochrophyta</taxon>
        <taxon>PX clade</taxon>
        <taxon>Xanthophyceae</taxon>
        <taxon>Tribonematales</taxon>
        <taxon>Tribonemataceae</taxon>
        <taxon>Tribonema</taxon>
    </lineage>
</organism>
<gene>
    <name evidence="1" type="ORF">JKP88DRAFT_246904</name>
</gene>
<keyword evidence="2" id="KW-1185">Reference proteome</keyword>
<evidence type="ECO:0000313" key="2">
    <source>
        <dbReference type="Proteomes" id="UP000664859"/>
    </source>
</evidence>
<protein>
    <submittedName>
        <fullName evidence="1">Uncharacterized protein</fullName>
    </submittedName>
</protein>
<proteinExistence type="predicted"/>
<dbReference type="EMBL" id="JAFCMP010000401">
    <property type="protein sequence ID" value="KAG5180293.1"/>
    <property type="molecule type" value="Genomic_DNA"/>
</dbReference>
<name>A0A836CCR1_9STRA</name>
<comment type="caution">
    <text evidence="1">The sequence shown here is derived from an EMBL/GenBank/DDBJ whole genome shotgun (WGS) entry which is preliminary data.</text>
</comment>
<evidence type="ECO:0000313" key="1">
    <source>
        <dbReference type="EMBL" id="KAG5180293.1"/>
    </source>
</evidence>